<comment type="caution">
    <text evidence="1">The sequence shown here is derived from an EMBL/GenBank/DDBJ whole genome shotgun (WGS) entry which is preliminary data.</text>
</comment>
<gene>
    <name evidence="1" type="ORF">CHH72_16815</name>
</gene>
<sequence>MSIKIRNQKPAVLYQDPFDVLPNINADKSLTDYQDKLAGHIKTRYIDPMYVPINGNQPVVIEDNTGGTTKQIDKDTLFNGVLHLWTNPTLDVNLQDQINEIYRQGIQYHSQNDWYFEEQLGVEALTRMKLPVPSQKAGKIIKYSASVDVIPTAKAFLAQPDAMNAINWFANIAAYTHDRPFNNYLLMTVQTADVFNDVKQQVKNYVQAWQTRQPINKDVNKLLADFDKIDLTNELSAGLFLPNGGGVAQAEQDALSFTRIILYVISQYEKNTTNPGALTIQPSNLQQVYMPENIIILNLENYAHATPSDIKNDWDVFEKALNAKKNLRFISNKKLMTAKAVNRSMGSGYKSSSADYKGKGVERAKAQPFSGKPIPAKRMLAMMKRVIESQVTKQVTQNTYKSQTISYMRPNRRKPDDINLPGKLATTKYRPDIHVYLDTSGSISETQYRDAVTNLIMLTKRINCNLYITSFSHYVSQTALLKTKDRSTSQIYQQFLRVPKVTGGTDFEQVWRKIDILDEFNKKNNYSHQINFIITDFGYSLSRGHRWSREQASLKHTYYVPMSMDPHGWNHLLRWAKDFRDQMIKAGDHSVRKRMLL</sequence>
<dbReference type="AlphaFoldDB" id="A0A268NWL5"/>
<proteinExistence type="predicted"/>
<reference evidence="1 2" key="1">
    <citation type="submission" date="2017-07" db="EMBL/GenBank/DDBJ databases">
        <title>Isolation and whole genome analysis of endospore-forming bacteria from heroin.</title>
        <authorList>
            <person name="Kalinowski J."/>
            <person name="Ahrens B."/>
            <person name="Al-Dilaimi A."/>
            <person name="Winkler A."/>
            <person name="Wibberg D."/>
            <person name="Schleenbecker U."/>
            <person name="Ruckert C."/>
            <person name="Wolfel R."/>
            <person name="Grass G."/>
        </authorList>
    </citation>
    <scope>NUCLEOTIDE SEQUENCE [LARGE SCALE GENOMIC DNA]</scope>
    <source>
        <strain evidence="1 2">7539</strain>
    </source>
</reference>
<dbReference type="EMBL" id="NPCC01000029">
    <property type="protein sequence ID" value="PAE87791.1"/>
    <property type="molecule type" value="Genomic_DNA"/>
</dbReference>
<protein>
    <recommendedName>
        <fullName evidence="3">VWA domain-containing protein</fullName>
    </recommendedName>
</protein>
<dbReference type="SUPFAM" id="SSF53300">
    <property type="entry name" value="vWA-like"/>
    <property type="match status" value="1"/>
</dbReference>
<dbReference type="Proteomes" id="UP000216207">
    <property type="component" value="Unassembled WGS sequence"/>
</dbReference>
<evidence type="ECO:0008006" key="3">
    <source>
        <dbReference type="Google" id="ProtNLM"/>
    </source>
</evidence>
<evidence type="ECO:0000313" key="1">
    <source>
        <dbReference type="EMBL" id="PAE87791.1"/>
    </source>
</evidence>
<name>A0A268NWL5_SHOCL</name>
<dbReference type="InterPro" id="IPR036465">
    <property type="entry name" value="vWFA_dom_sf"/>
</dbReference>
<evidence type="ECO:0000313" key="2">
    <source>
        <dbReference type="Proteomes" id="UP000216207"/>
    </source>
</evidence>
<organism evidence="1 2">
    <name type="scientific">Shouchella clausii</name>
    <name type="common">Alkalihalobacillus clausii</name>
    <dbReference type="NCBI Taxonomy" id="79880"/>
    <lineage>
        <taxon>Bacteria</taxon>
        <taxon>Bacillati</taxon>
        <taxon>Bacillota</taxon>
        <taxon>Bacilli</taxon>
        <taxon>Bacillales</taxon>
        <taxon>Bacillaceae</taxon>
        <taxon>Shouchella</taxon>
    </lineage>
</organism>
<accession>A0A268NWL5</accession>